<feature type="region of interest" description="Disordered" evidence="1">
    <location>
        <begin position="94"/>
        <end position="144"/>
    </location>
</feature>
<feature type="compositionally biased region" description="Basic and acidic residues" evidence="1">
    <location>
        <begin position="133"/>
        <end position="144"/>
    </location>
</feature>
<evidence type="ECO:0000313" key="3">
    <source>
        <dbReference type="Proteomes" id="UP001295444"/>
    </source>
</evidence>
<dbReference type="Proteomes" id="UP001295444">
    <property type="component" value="Chromosome 14"/>
</dbReference>
<keyword evidence="3" id="KW-1185">Reference proteome</keyword>
<dbReference type="EMBL" id="OW240925">
    <property type="protein sequence ID" value="CAH2329357.1"/>
    <property type="molecule type" value="Genomic_DNA"/>
</dbReference>
<name>A0AAD1TQI4_PELCU</name>
<evidence type="ECO:0000313" key="2">
    <source>
        <dbReference type="EMBL" id="CAH2329357.1"/>
    </source>
</evidence>
<feature type="region of interest" description="Disordered" evidence="1">
    <location>
        <begin position="1"/>
        <end position="56"/>
    </location>
</feature>
<feature type="compositionally biased region" description="Polar residues" evidence="1">
    <location>
        <begin position="25"/>
        <end position="40"/>
    </location>
</feature>
<reference evidence="2" key="1">
    <citation type="submission" date="2022-03" db="EMBL/GenBank/DDBJ databases">
        <authorList>
            <person name="Alioto T."/>
            <person name="Alioto T."/>
            <person name="Gomez Garrido J."/>
        </authorList>
    </citation>
    <scope>NUCLEOTIDE SEQUENCE</scope>
</reference>
<gene>
    <name evidence="2" type="ORF">PECUL_23A007793</name>
</gene>
<feature type="compositionally biased region" description="Basic and acidic residues" evidence="1">
    <location>
        <begin position="107"/>
        <end position="116"/>
    </location>
</feature>
<proteinExistence type="predicted"/>
<sequence>MQSAAEAAAVKRPHEEEDPAAGYSCSPTSTPATGKNTGPKWSTDGGSRGVDAAWGRRTGRQVLTLAHWYPVTGEHTGPEVNSVVLKLRGAEEAAAVSRLKPPSDTNPARKHDKAAEKYTQSGKRTGGLGQGKRVTEGPHKSKYR</sequence>
<evidence type="ECO:0000256" key="1">
    <source>
        <dbReference type="SAM" id="MobiDB-lite"/>
    </source>
</evidence>
<dbReference type="AlphaFoldDB" id="A0AAD1TQI4"/>
<organism evidence="2 3">
    <name type="scientific">Pelobates cultripes</name>
    <name type="common">Western spadefoot toad</name>
    <dbReference type="NCBI Taxonomy" id="61616"/>
    <lineage>
        <taxon>Eukaryota</taxon>
        <taxon>Metazoa</taxon>
        <taxon>Chordata</taxon>
        <taxon>Craniata</taxon>
        <taxon>Vertebrata</taxon>
        <taxon>Euteleostomi</taxon>
        <taxon>Amphibia</taxon>
        <taxon>Batrachia</taxon>
        <taxon>Anura</taxon>
        <taxon>Pelobatoidea</taxon>
        <taxon>Pelobatidae</taxon>
        <taxon>Pelobates</taxon>
    </lineage>
</organism>
<protein>
    <submittedName>
        <fullName evidence="2">Uncharacterized protein</fullName>
    </submittedName>
</protein>
<accession>A0AAD1TQI4</accession>